<dbReference type="SUPFAM" id="SSF53850">
    <property type="entry name" value="Periplasmic binding protein-like II"/>
    <property type="match status" value="1"/>
</dbReference>
<dbReference type="Proteomes" id="UP000680588">
    <property type="component" value="Chromosome"/>
</dbReference>
<evidence type="ECO:0000313" key="3">
    <source>
        <dbReference type="EMBL" id="QWQ36955.1"/>
    </source>
</evidence>
<proteinExistence type="inferred from homology"/>
<dbReference type="AlphaFoldDB" id="A0A975S6Y6"/>
<protein>
    <submittedName>
        <fullName evidence="3">Tripartite tricarboxylate transporter substrate binding protein</fullName>
    </submittedName>
</protein>
<dbReference type="Gene3D" id="3.40.190.150">
    <property type="entry name" value="Bordetella uptake gene, domain 1"/>
    <property type="match status" value="1"/>
</dbReference>
<dbReference type="PANTHER" id="PTHR42928">
    <property type="entry name" value="TRICARBOXYLATE-BINDING PROTEIN"/>
    <property type="match status" value="1"/>
</dbReference>
<name>A0A975S6Y6_9MICC</name>
<evidence type="ECO:0000313" key="4">
    <source>
        <dbReference type="Proteomes" id="UP000680588"/>
    </source>
</evidence>
<feature type="chain" id="PRO_5038437213" evidence="2">
    <location>
        <begin position="25"/>
        <end position="337"/>
    </location>
</feature>
<evidence type="ECO:0000256" key="1">
    <source>
        <dbReference type="ARBA" id="ARBA00006987"/>
    </source>
</evidence>
<dbReference type="KEGG" id="asun:KG104_03930"/>
<reference evidence="3" key="1">
    <citation type="submission" date="2021-06" db="EMBL/GenBank/DDBJ databases">
        <title>Novel species in genus Arthrobacter.</title>
        <authorList>
            <person name="Zhang G."/>
        </authorList>
    </citation>
    <scope>NUCLEOTIDE SEQUENCE</scope>
    <source>
        <strain evidence="3">Zg-ZUI122</strain>
    </source>
</reference>
<dbReference type="EMBL" id="CP076456">
    <property type="protein sequence ID" value="QWQ36955.1"/>
    <property type="molecule type" value="Genomic_DNA"/>
</dbReference>
<dbReference type="PIRSF" id="PIRSF017082">
    <property type="entry name" value="YflP"/>
    <property type="match status" value="1"/>
</dbReference>
<dbReference type="InterPro" id="IPR005064">
    <property type="entry name" value="BUG"/>
</dbReference>
<dbReference type="CDD" id="cd07012">
    <property type="entry name" value="PBP2_Bug_TTT"/>
    <property type="match status" value="1"/>
</dbReference>
<sequence length="337" mass="34792">MRPMKGLRLAAVATGLVLAASACGVTGGAETGEGSDTSSSAEALTGLRILVPNSPGGGYDTTARVAAKVMDETDVATGTEVFNLAGAGGTVGLARMVNEKGNADLTMLMGLGVVGASYTNDSEAKLTETTPLARLIEEPGAIMVSKDSPYNTIDDLVQAWKKDPSSIAVGGGSSPGGPDHLLPMQLADTVGINPAEVNFVSYDGGGDLLPAILGNKLGFAASGAGEYLDQIKTGEIRVLATSGEERLEGVDAPTLTESDIDLVFSNWRGIVAPPGIDDAEREQLVAALEQMHGTEEWQEALTTNGWSDAFITGDEFTSFLTEQDQRVSDVLSKLGLA</sequence>
<keyword evidence="4" id="KW-1185">Reference proteome</keyword>
<dbReference type="Gene3D" id="3.40.190.10">
    <property type="entry name" value="Periplasmic binding protein-like II"/>
    <property type="match status" value="1"/>
</dbReference>
<dbReference type="RefSeq" id="WP_104161583.1">
    <property type="nucleotide sequence ID" value="NZ_CP076456.1"/>
</dbReference>
<keyword evidence="2" id="KW-0732">Signal</keyword>
<evidence type="ECO:0000256" key="2">
    <source>
        <dbReference type="SAM" id="SignalP"/>
    </source>
</evidence>
<dbReference type="InterPro" id="IPR042100">
    <property type="entry name" value="Bug_dom1"/>
</dbReference>
<dbReference type="PANTHER" id="PTHR42928:SF3">
    <property type="entry name" value="UPF0065 PROTEIN YFLP"/>
    <property type="match status" value="1"/>
</dbReference>
<accession>A0A975S6Y6</accession>
<dbReference type="PROSITE" id="PS51257">
    <property type="entry name" value="PROKAR_LIPOPROTEIN"/>
    <property type="match status" value="1"/>
</dbReference>
<dbReference type="Pfam" id="PF03401">
    <property type="entry name" value="TctC"/>
    <property type="match status" value="1"/>
</dbReference>
<comment type="similarity">
    <text evidence="1">Belongs to the UPF0065 (bug) family.</text>
</comment>
<feature type="signal peptide" evidence="2">
    <location>
        <begin position="1"/>
        <end position="24"/>
    </location>
</feature>
<gene>
    <name evidence="3" type="ORF">KG104_03930</name>
</gene>
<organism evidence="3 4">
    <name type="scientific">Arthrobacter sunyaminii</name>
    <dbReference type="NCBI Taxonomy" id="2816859"/>
    <lineage>
        <taxon>Bacteria</taxon>
        <taxon>Bacillati</taxon>
        <taxon>Actinomycetota</taxon>
        <taxon>Actinomycetes</taxon>
        <taxon>Micrococcales</taxon>
        <taxon>Micrococcaceae</taxon>
        <taxon>Arthrobacter</taxon>
    </lineage>
</organism>